<dbReference type="PANTHER" id="PTHR43513">
    <property type="entry name" value="DIHYDROOROTATE DEHYDROGENASE B (NAD(+)), ELECTRON TRANSFER SUBUNIT"/>
    <property type="match status" value="1"/>
</dbReference>
<dbReference type="Gene3D" id="3.40.50.80">
    <property type="entry name" value="Nucleotide-binding domain of ferredoxin-NADP reductase (FNR) module"/>
    <property type="match status" value="1"/>
</dbReference>
<evidence type="ECO:0000256" key="5">
    <source>
        <dbReference type="ARBA" id="ARBA00022723"/>
    </source>
</evidence>
<keyword evidence="7" id="KW-0249">Electron transport</keyword>
<evidence type="ECO:0000256" key="11">
    <source>
        <dbReference type="PIRSR" id="PIRSR006816-1"/>
    </source>
</evidence>
<dbReference type="GO" id="GO:0016491">
    <property type="term" value="F:oxidoreductase activity"/>
    <property type="evidence" value="ECO:0007669"/>
    <property type="project" value="InterPro"/>
</dbReference>
<proteinExistence type="inferred from homology"/>
<dbReference type="InterPro" id="IPR039261">
    <property type="entry name" value="FNR_nucleotide-bd"/>
</dbReference>
<feature type="transmembrane region" description="Helical" evidence="13">
    <location>
        <begin position="101"/>
        <end position="122"/>
    </location>
</feature>
<keyword evidence="13" id="KW-0812">Transmembrane</keyword>
<evidence type="ECO:0000256" key="2">
    <source>
        <dbReference type="ARBA" id="ARBA00022448"/>
    </source>
</evidence>
<dbReference type="PROSITE" id="PS51384">
    <property type="entry name" value="FAD_FR"/>
    <property type="match status" value="1"/>
</dbReference>
<dbReference type="Proteomes" id="UP000485562">
    <property type="component" value="Unassembled WGS sequence"/>
</dbReference>
<dbReference type="InterPro" id="IPR050353">
    <property type="entry name" value="PyrK_electron_transfer"/>
</dbReference>
<evidence type="ECO:0000256" key="1">
    <source>
        <dbReference type="ARBA" id="ARBA00006422"/>
    </source>
</evidence>
<keyword evidence="6 11" id="KW-0274">FAD</keyword>
<keyword evidence="13" id="KW-1133">Transmembrane helix</keyword>
<gene>
    <name evidence="15" type="primary">pyrK_2</name>
    <name evidence="15" type="ORF">BWX89_01674</name>
</gene>
<protein>
    <submittedName>
        <fullName evidence="15">Dihydroorotate dehydrogenase B (NAD(+)), electron transfer subunit</fullName>
    </submittedName>
</protein>
<dbReference type="InterPro" id="IPR017927">
    <property type="entry name" value="FAD-bd_FR_type"/>
</dbReference>
<evidence type="ECO:0000256" key="3">
    <source>
        <dbReference type="ARBA" id="ARBA00022630"/>
    </source>
</evidence>
<dbReference type="EMBL" id="MWDQ01000150">
    <property type="protein sequence ID" value="OQB71753.1"/>
    <property type="molecule type" value="Genomic_DNA"/>
</dbReference>
<comment type="cofactor">
    <cofactor evidence="12">
        <name>[2Fe-2S] cluster</name>
        <dbReference type="ChEBI" id="CHEBI:190135"/>
    </cofactor>
    <text evidence="12">Binds 1 [2Fe-2S] cluster per subunit.</text>
</comment>
<dbReference type="InterPro" id="IPR017938">
    <property type="entry name" value="Riboflavin_synthase-like_b-brl"/>
</dbReference>
<comment type="cofactor">
    <cofactor evidence="11">
        <name>FAD</name>
        <dbReference type="ChEBI" id="CHEBI:57692"/>
    </cofactor>
    <text evidence="11">Binds 1 FAD per subunit.</text>
</comment>
<keyword evidence="3 11" id="KW-0285">Flavoprotein</keyword>
<evidence type="ECO:0000256" key="9">
    <source>
        <dbReference type="ARBA" id="ARBA00023014"/>
    </source>
</evidence>
<feature type="binding site" evidence="12">
    <location>
        <position position="216"/>
    </location>
    <ligand>
        <name>[2Fe-2S] cluster</name>
        <dbReference type="ChEBI" id="CHEBI:190135"/>
    </ligand>
</feature>
<evidence type="ECO:0000256" key="7">
    <source>
        <dbReference type="ARBA" id="ARBA00022982"/>
    </source>
</evidence>
<evidence type="ECO:0000256" key="6">
    <source>
        <dbReference type="ARBA" id="ARBA00022827"/>
    </source>
</evidence>
<keyword evidence="8 12" id="KW-0408">Iron</keyword>
<feature type="binding site" evidence="12">
    <location>
        <position position="224"/>
    </location>
    <ligand>
        <name>[2Fe-2S] cluster</name>
        <dbReference type="ChEBI" id="CHEBI:190135"/>
    </ligand>
</feature>
<reference evidence="15" key="1">
    <citation type="submission" date="2017-02" db="EMBL/GenBank/DDBJ databases">
        <title>Delving into the versatile metabolic prowess of the omnipresent phylum Bacteroidetes.</title>
        <authorList>
            <person name="Nobu M.K."/>
            <person name="Mei R."/>
            <person name="Narihiro T."/>
            <person name="Kuroda K."/>
            <person name="Liu W.-T."/>
        </authorList>
    </citation>
    <scope>NUCLEOTIDE SEQUENCE</scope>
    <source>
        <strain evidence="15">ADurb.Bin131</strain>
    </source>
</reference>
<comment type="similarity">
    <text evidence="1">Belongs to the PyrK family.</text>
</comment>
<dbReference type="GO" id="GO:0050660">
    <property type="term" value="F:flavin adenine dinucleotide binding"/>
    <property type="evidence" value="ECO:0007669"/>
    <property type="project" value="InterPro"/>
</dbReference>
<evidence type="ECO:0000256" key="10">
    <source>
        <dbReference type="ARBA" id="ARBA00034078"/>
    </source>
</evidence>
<dbReference type="Pfam" id="PF10418">
    <property type="entry name" value="DHODB_Fe-S_bind"/>
    <property type="match status" value="1"/>
</dbReference>
<feature type="binding site" evidence="11">
    <location>
        <begin position="48"/>
        <end position="51"/>
    </location>
    <ligand>
        <name>FAD</name>
        <dbReference type="ChEBI" id="CHEBI:57692"/>
    </ligand>
</feature>
<dbReference type="GO" id="GO:0006221">
    <property type="term" value="P:pyrimidine nucleotide biosynthetic process"/>
    <property type="evidence" value="ECO:0007669"/>
    <property type="project" value="InterPro"/>
</dbReference>
<evidence type="ECO:0000256" key="8">
    <source>
        <dbReference type="ARBA" id="ARBA00023004"/>
    </source>
</evidence>
<keyword evidence="2" id="KW-0813">Transport</keyword>
<comment type="caution">
    <text evidence="15">The sequence shown here is derived from an EMBL/GenBank/DDBJ whole genome shotgun (WGS) entry which is preliminary data.</text>
</comment>
<evidence type="ECO:0000313" key="15">
    <source>
        <dbReference type="EMBL" id="OQB71753.1"/>
    </source>
</evidence>
<evidence type="ECO:0000256" key="13">
    <source>
        <dbReference type="SAM" id="Phobius"/>
    </source>
</evidence>
<dbReference type="InterPro" id="IPR019480">
    <property type="entry name" value="Dihydroorotate_DH_Fe-S-bd"/>
</dbReference>
<feature type="binding site" evidence="11">
    <location>
        <begin position="63"/>
        <end position="65"/>
    </location>
    <ligand>
        <name>FAD</name>
        <dbReference type="ChEBI" id="CHEBI:57692"/>
    </ligand>
</feature>
<sequence>MKHQKVILLSKKIYNDRYVDMWFENNLSDVPEPGQFIHIFTGASFIRRPFSIAEFTKEQFRILFQIKGCGTRNLADKKIGSGIDIIGPVGNCFPIKKRFNMIYIAAGGVGIAPLLFLASSLIQNNKKFMFFYGAKTRLDLLDFLMPGGDYEKVLCTDDGSSGEKGTVVDVIKKYLKQKKPDVIFSAGPYLMLKGISQLCDRYNVEAYVSLENVMFCGLGVCQGCVINTKTGYKKVCKDGPVFNHRDILWQRKALI</sequence>
<dbReference type="GO" id="GO:0051537">
    <property type="term" value="F:2 iron, 2 sulfur cluster binding"/>
    <property type="evidence" value="ECO:0007669"/>
    <property type="project" value="UniProtKB-KW"/>
</dbReference>
<keyword evidence="9 12" id="KW-0411">Iron-sulfur</keyword>
<dbReference type="SUPFAM" id="SSF63380">
    <property type="entry name" value="Riboflavin synthase domain-like"/>
    <property type="match status" value="1"/>
</dbReference>
<dbReference type="PANTHER" id="PTHR43513:SF3">
    <property type="entry name" value="DIHYDROOROTATE DEHYDROGENASE B (NAD(+)), ELECTRON TRANSFER SUBUNIT-RELATED"/>
    <property type="match status" value="1"/>
</dbReference>
<keyword evidence="5 12" id="KW-0479">Metal-binding</keyword>
<feature type="binding site" evidence="11">
    <location>
        <begin position="70"/>
        <end position="71"/>
    </location>
    <ligand>
        <name>FAD</name>
        <dbReference type="ChEBI" id="CHEBI:57692"/>
    </ligand>
</feature>
<comment type="cofactor">
    <cofactor evidence="10">
        <name>[2Fe-2S] cluster</name>
        <dbReference type="ChEBI" id="CHEBI:190135"/>
    </cofactor>
</comment>
<evidence type="ECO:0000259" key="14">
    <source>
        <dbReference type="PROSITE" id="PS51384"/>
    </source>
</evidence>
<dbReference type="AlphaFoldDB" id="A0A1V6C4A2"/>
<dbReference type="GO" id="GO:0046872">
    <property type="term" value="F:metal ion binding"/>
    <property type="evidence" value="ECO:0007669"/>
    <property type="project" value="UniProtKB-KW"/>
</dbReference>
<evidence type="ECO:0000256" key="12">
    <source>
        <dbReference type="PIRSR" id="PIRSR006816-2"/>
    </source>
</evidence>
<dbReference type="InterPro" id="IPR012165">
    <property type="entry name" value="Cyt_c3_hydrogenase_gsu"/>
</dbReference>
<dbReference type="InterPro" id="IPR037117">
    <property type="entry name" value="Dihydroorotate_DH_ele_sf"/>
</dbReference>
<dbReference type="Gene3D" id="2.10.240.10">
    <property type="entry name" value="Dihydroorotate dehydrogenase, electron transfer subunit"/>
    <property type="match status" value="1"/>
</dbReference>
<keyword evidence="4 12" id="KW-0001">2Fe-2S</keyword>
<dbReference type="Gene3D" id="2.40.30.10">
    <property type="entry name" value="Translation factors"/>
    <property type="match status" value="1"/>
</dbReference>
<accession>A0A1V6C4A2</accession>
<feature type="domain" description="FAD-binding FR-type" evidence="14">
    <location>
        <begin position="1"/>
        <end position="95"/>
    </location>
</feature>
<organism evidence="15">
    <name type="scientific">candidate division TA06 bacterium ADurb.Bin131</name>
    <dbReference type="NCBI Taxonomy" id="1852827"/>
    <lineage>
        <taxon>Bacteria</taxon>
        <taxon>Bacteria division TA06</taxon>
    </lineage>
</organism>
<dbReference type="CDD" id="cd06218">
    <property type="entry name" value="DHOD_e_trans"/>
    <property type="match status" value="1"/>
</dbReference>
<dbReference type="PIRSF" id="PIRSF006816">
    <property type="entry name" value="Cyc3_hyd_g"/>
    <property type="match status" value="1"/>
</dbReference>
<feature type="binding site" evidence="12">
    <location>
        <position position="236"/>
    </location>
    <ligand>
        <name>[2Fe-2S] cluster</name>
        <dbReference type="ChEBI" id="CHEBI:190135"/>
    </ligand>
</feature>
<dbReference type="SUPFAM" id="SSF52343">
    <property type="entry name" value="Ferredoxin reductase-like, C-terminal NADP-linked domain"/>
    <property type="match status" value="1"/>
</dbReference>
<evidence type="ECO:0000256" key="4">
    <source>
        <dbReference type="ARBA" id="ARBA00022714"/>
    </source>
</evidence>
<keyword evidence="13" id="KW-0472">Membrane</keyword>
<name>A0A1V6C4A2_UNCT6</name>
<feature type="binding site" evidence="12">
    <location>
        <position position="221"/>
    </location>
    <ligand>
        <name>[2Fe-2S] cluster</name>
        <dbReference type="ChEBI" id="CHEBI:190135"/>
    </ligand>
</feature>